<protein>
    <recommendedName>
        <fullName evidence="4">DUF4184 family protein</fullName>
    </recommendedName>
</protein>
<feature type="transmembrane region" description="Helical" evidence="1">
    <location>
        <begin position="51"/>
        <end position="69"/>
    </location>
</feature>
<dbReference type="Pfam" id="PF13803">
    <property type="entry name" value="DUF4184"/>
    <property type="match status" value="1"/>
</dbReference>
<dbReference type="OrthoDB" id="8481923at2"/>
<evidence type="ECO:0000313" key="2">
    <source>
        <dbReference type="EMBL" id="SES18113.1"/>
    </source>
</evidence>
<dbReference type="RefSeq" id="WP_089743512.1">
    <property type="nucleotide sequence ID" value="NZ_FOGL01000022.1"/>
</dbReference>
<feature type="transmembrane region" description="Helical" evidence="1">
    <location>
        <begin position="215"/>
        <end position="241"/>
    </location>
</feature>
<organism evidence="2 3">
    <name type="scientific">Gracilibacillus ureilyticus</name>
    <dbReference type="NCBI Taxonomy" id="531814"/>
    <lineage>
        <taxon>Bacteria</taxon>
        <taxon>Bacillati</taxon>
        <taxon>Bacillota</taxon>
        <taxon>Bacilli</taxon>
        <taxon>Bacillales</taxon>
        <taxon>Bacillaceae</taxon>
        <taxon>Gracilibacillus</taxon>
    </lineage>
</organism>
<keyword evidence="1" id="KW-0472">Membrane</keyword>
<dbReference type="InterPro" id="IPR025238">
    <property type="entry name" value="DUF4184"/>
</dbReference>
<feature type="transmembrane region" description="Helical" evidence="1">
    <location>
        <begin position="97"/>
        <end position="118"/>
    </location>
</feature>
<dbReference type="STRING" id="531814.SAMN04487944_12231"/>
<keyword evidence="1" id="KW-0812">Transmembrane</keyword>
<dbReference type="AlphaFoldDB" id="A0A1H9VA29"/>
<accession>A0A1H9VA29</accession>
<reference evidence="2 3" key="1">
    <citation type="submission" date="2016-10" db="EMBL/GenBank/DDBJ databases">
        <authorList>
            <person name="de Groot N.N."/>
        </authorList>
    </citation>
    <scope>NUCLEOTIDE SEQUENCE [LARGE SCALE GENOMIC DNA]</scope>
    <source>
        <strain evidence="2 3">CGMCC 1.7727</strain>
    </source>
</reference>
<evidence type="ECO:0000256" key="1">
    <source>
        <dbReference type="SAM" id="Phobius"/>
    </source>
</evidence>
<evidence type="ECO:0008006" key="4">
    <source>
        <dbReference type="Google" id="ProtNLM"/>
    </source>
</evidence>
<keyword evidence="1" id="KW-1133">Transmembrane helix</keyword>
<evidence type="ECO:0000313" key="3">
    <source>
        <dbReference type="Proteomes" id="UP000199687"/>
    </source>
</evidence>
<dbReference type="EMBL" id="FOGL01000022">
    <property type="protein sequence ID" value="SES18113.1"/>
    <property type="molecule type" value="Genomic_DNA"/>
</dbReference>
<proteinExistence type="predicted"/>
<name>A0A1H9VA29_9BACI</name>
<dbReference type="Proteomes" id="UP000199687">
    <property type="component" value="Unassembled WGS sequence"/>
</dbReference>
<keyword evidence="3" id="KW-1185">Reference proteome</keyword>
<sequence>MPLTFAHPAAVLPFSKNSKYIDFLALVLGSMAPDFEYFLRGRPAGEIGHTLAGFFVFNLPIIAIVYLIYRIAIHRTLFSHLPAVLAVASPQIASSSILLKLIVFLYSAIFGMITHVVWDSFTHLDGFMVRNLSILNYTVDIFNYNIPVFKFLQHGGTIVGITAIIGYMYIRAAKNRMNGERVVSPKQKLAYWSQISIISILIFGVWYLIDKVSIASYGILVVRIIDSALIGLLLVSIYFNYRYGRID</sequence>
<feature type="transmembrane region" description="Helical" evidence="1">
    <location>
        <begin position="151"/>
        <end position="170"/>
    </location>
</feature>
<feature type="transmembrane region" description="Helical" evidence="1">
    <location>
        <begin position="191"/>
        <end position="209"/>
    </location>
</feature>
<gene>
    <name evidence="2" type="ORF">SAMN04487944_12231</name>
</gene>